<evidence type="ECO:0000256" key="5">
    <source>
        <dbReference type="ARBA" id="ARBA00022975"/>
    </source>
</evidence>
<gene>
    <name evidence="9" type="ORF">GSTUAT00005895001</name>
</gene>
<keyword evidence="10" id="KW-1185">Reference proteome</keyword>
<dbReference type="Proteomes" id="UP001412239">
    <property type="component" value="Unassembled WGS sequence"/>
</dbReference>
<organism evidence="9 10">
    <name type="scientific">Tuber aestivum</name>
    <name type="common">summer truffle</name>
    <dbReference type="NCBI Taxonomy" id="59557"/>
    <lineage>
        <taxon>Eukaryota</taxon>
        <taxon>Fungi</taxon>
        <taxon>Dikarya</taxon>
        <taxon>Ascomycota</taxon>
        <taxon>Pezizomycotina</taxon>
        <taxon>Pezizomycetes</taxon>
        <taxon>Pezizales</taxon>
        <taxon>Tuberaceae</taxon>
        <taxon>Tuber</taxon>
    </lineage>
</organism>
<keyword evidence="5" id="KW-0665">Pyrimidine biosynthesis</keyword>
<feature type="domain" description="Dihydroorotate dehydrogenase catalytic" evidence="8">
    <location>
        <begin position="3"/>
        <end position="312"/>
    </location>
</feature>
<comment type="pathway">
    <text evidence="2">Pyrimidine metabolism; UMP biosynthesis via de novo pathway.</text>
</comment>
<evidence type="ECO:0000259" key="8">
    <source>
        <dbReference type="Pfam" id="PF01180"/>
    </source>
</evidence>
<name>A0A292PTD3_9PEZI</name>
<dbReference type="InterPro" id="IPR012135">
    <property type="entry name" value="Dihydroorotate_DH_1_2"/>
</dbReference>
<evidence type="ECO:0000256" key="3">
    <source>
        <dbReference type="ARBA" id="ARBA00022630"/>
    </source>
</evidence>
<evidence type="ECO:0000256" key="2">
    <source>
        <dbReference type="ARBA" id="ARBA00004725"/>
    </source>
</evidence>
<keyword evidence="4" id="KW-0288">FMN</keyword>
<dbReference type="Gene3D" id="2.30.26.10">
    <property type="entry name" value="Dihydroorotate Dehydrogenase A, chain A, domain 2"/>
    <property type="match status" value="1"/>
</dbReference>
<accession>A0A292PTD3</accession>
<proteinExistence type="predicted"/>
<dbReference type="UniPathway" id="UPA00070"/>
<dbReference type="GO" id="GO:0005737">
    <property type="term" value="C:cytoplasm"/>
    <property type="evidence" value="ECO:0007669"/>
    <property type="project" value="InterPro"/>
</dbReference>
<comment type="cofactor">
    <cofactor evidence="1">
        <name>FMN</name>
        <dbReference type="ChEBI" id="CHEBI:58210"/>
    </cofactor>
</comment>
<dbReference type="PIRSF" id="PIRSF000164">
    <property type="entry name" value="DHO_oxidase"/>
    <property type="match status" value="1"/>
</dbReference>
<evidence type="ECO:0000256" key="7">
    <source>
        <dbReference type="ARBA" id="ARBA00031623"/>
    </source>
</evidence>
<dbReference type="Pfam" id="PF01180">
    <property type="entry name" value="DHO_dh"/>
    <property type="match status" value="1"/>
</dbReference>
<dbReference type="AlphaFoldDB" id="A0A292PTD3"/>
<dbReference type="GO" id="GO:0004152">
    <property type="term" value="F:dihydroorotate dehydrogenase activity"/>
    <property type="evidence" value="ECO:0007669"/>
    <property type="project" value="InterPro"/>
</dbReference>
<dbReference type="GO" id="GO:0006207">
    <property type="term" value="P:'de novo' pyrimidine nucleobase biosynthetic process"/>
    <property type="evidence" value="ECO:0007669"/>
    <property type="project" value="TreeGrafter"/>
</dbReference>
<dbReference type="SUPFAM" id="SSF51395">
    <property type="entry name" value="FMN-linked oxidoreductases"/>
    <property type="match status" value="1"/>
</dbReference>
<reference evidence="9" key="1">
    <citation type="submission" date="2015-10" db="EMBL/GenBank/DDBJ databases">
        <authorList>
            <person name="Regsiter A."/>
            <person name="william w."/>
        </authorList>
    </citation>
    <scope>NUCLEOTIDE SEQUENCE</scope>
    <source>
        <strain evidence="9">Montdore</strain>
    </source>
</reference>
<dbReference type="Gene3D" id="3.20.20.70">
    <property type="entry name" value="Aldolase class I"/>
    <property type="match status" value="1"/>
</dbReference>
<evidence type="ECO:0000256" key="1">
    <source>
        <dbReference type="ARBA" id="ARBA00001917"/>
    </source>
</evidence>
<keyword evidence="3" id="KW-0285">Flavoprotein</keyword>
<dbReference type="InterPro" id="IPR023359">
    <property type="entry name" value="Dihydro_DH_chainA_dom2"/>
</dbReference>
<dbReference type="PANTHER" id="PTHR48109">
    <property type="entry name" value="DIHYDROOROTATE DEHYDROGENASE (QUINONE), MITOCHONDRIAL-RELATED"/>
    <property type="match status" value="1"/>
</dbReference>
<evidence type="ECO:0000256" key="6">
    <source>
        <dbReference type="ARBA" id="ARBA00023002"/>
    </source>
</evidence>
<evidence type="ECO:0000313" key="10">
    <source>
        <dbReference type="Proteomes" id="UP001412239"/>
    </source>
</evidence>
<dbReference type="InterPro" id="IPR050074">
    <property type="entry name" value="DHO_dehydrogenase"/>
</dbReference>
<keyword evidence="6" id="KW-0560">Oxidoreductase</keyword>
<evidence type="ECO:0000313" key="9">
    <source>
        <dbReference type="EMBL" id="CUS09965.1"/>
    </source>
</evidence>
<sequence>MPRVTFRPPLFNSASPWATTKTDLQELYNSPFTGAVTTRTSLLAPFHHNPSIHQHTLFDSPATSLNTYGYSPHPLSFYLDAVESIITDTGKPQTKPFIISITGTPEEVAEAVTAVDDVARVGYNLLVELNLSCPNIPDKPPPAYSLPELNAYLDLLSGLKATLPIGLKTPPYTYDAQFQVLLSALGAHPSLVSFITSTNTLGSSLHLSPQPSLAVSGGGRAVYRPTLSSPAGTGIGGLGGASIHWLSLGNVSTIRRMLDRAQGLEDIAIIGVGGVGDGDGWQRMLSVGAEGVGVATALGENGVGVFAKISRED</sequence>
<evidence type="ECO:0000256" key="4">
    <source>
        <dbReference type="ARBA" id="ARBA00022643"/>
    </source>
</evidence>
<dbReference type="EMBL" id="LN891061">
    <property type="protein sequence ID" value="CUS09965.1"/>
    <property type="molecule type" value="Genomic_DNA"/>
</dbReference>
<dbReference type="InterPro" id="IPR005720">
    <property type="entry name" value="Dihydroorotate_DH_cat"/>
</dbReference>
<dbReference type="GO" id="GO:0044205">
    <property type="term" value="P:'de novo' UMP biosynthetic process"/>
    <property type="evidence" value="ECO:0007669"/>
    <property type="project" value="UniProtKB-UniPathway"/>
</dbReference>
<protein>
    <recommendedName>
        <fullName evidence="7">Dihydroorotate oxidase</fullName>
    </recommendedName>
</protein>
<dbReference type="PANTHER" id="PTHR48109:SF1">
    <property type="entry name" value="DIHYDROOROTATE DEHYDROGENASE (FUMARATE)"/>
    <property type="match status" value="1"/>
</dbReference>
<dbReference type="InterPro" id="IPR013785">
    <property type="entry name" value="Aldolase_TIM"/>
</dbReference>